<accession>A0A6J7WHB7</accession>
<organism evidence="1">
    <name type="scientific">uncultured Caudovirales phage</name>
    <dbReference type="NCBI Taxonomy" id="2100421"/>
    <lineage>
        <taxon>Viruses</taxon>
        <taxon>Duplodnaviria</taxon>
        <taxon>Heunggongvirae</taxon>
        <taxon>Uroviricota</taxon>
        <taxon>Caudoviricetes</taxon>
        <taxon>Peduoviridae</taxon>
        <taxon>Maltschvirus</taxon>
        <taxon>Maltschvirus maltsch</taxon>
    </lineage>
</organism>
<protein>
    <submittedName>
        <fullName evidence="1">Uncharacterized protein</fullName>
    </submittedName>
</protein>
<gene>
    <name evidence="1" type="ORF">UFOVP190_146</name>
</gene>
<sequence>MSDHIEVHSKTQSPAEWAAATGPGVESVFQYGIISC</sequence>
<evidence type="ECO:0000313" key="1">
    <source>
        <dbReference type="EMBL" id="CAB5214516.1"/>
    </source>
</evidence>
<reference evidence="1" key="1">
    <citation type="submission" date="2020-05" db="EMBL/GenBank/DDBJ databases">
        <authorList>
            <person name="Chiriac C."/>
            <person name="Salcher M."/>
            <person name="Ghai R."/>
            <person name="Kavagutti S V."/>
        </authorList>
    </citation>
    <scope>NUCLEOTIDE SEQUENCE</scope>
</reference>
<name>A0A6J7WHB7_9CAUD</name>
<proteinExistence type="predicted"/>
<dbReference type="EMBL" id="LR798243">
    <property type="protein sequence ID" value="CAB5214516.1"/>
    <property type="molecule type" value="Genomic_DNA"/>
</dbReference>